<protein>
    <submittedName>
        <fullName evidence="2">Uncharacterized protein</fullName>
    </submittedName>
</protein>
<gene>
    <name evidence="2" type="ordered locus">PYCH_05200</name>
</gene>
<name>F8AHS7_PYRYC</name>
<dbReference type="HOGENOM" id="CLU_314655_0_0_2"/>
<keyword evidence="3" id="KW-1185">Reference proteome</keyword>
<dbReference type="Pfam" id="PF18483">
    <property type="entry name" value="Lectin_L-type_dom"/>
    <property type="match status" value="2"/>
</dbReference>
<dbReference type="CDD" id="cd01951">
    <property type="entry name" value="lectin_L-type"/>
    <property type="match status" value="2"/>
</dbReference>
<organism evidence="2 3">
    <name type="scientific">Pyrococcus yayanosii (strain CH1 / JCM 16557)</name>
    <dbReference type="NCBI Taxonomy" id="529709"/>
    <lineage>
        <taxon>Archaea</taxon>
        <taxon>Methanobacteriati</taxon>
        <taxon>Methanobacteriota</taxon>
        <taxon>Thermococci</taxon>
        <taxon>Thermococcales</taxon>
        <taxon>Thermococcaceae</taxon>
        <taxon>Pyrococcus</taxon>
    </lineage>
</organism>
<dbReference type="NCBIfam" id="TIGR04288">
    <property type="entry name" value="CGP_CTERM"/>
    <property type="match status" value="1"/>
</dbReference>
<dbReference type="KEGG" id="pya:PYCH_05200"/>
<dbReference type="PANTHER" id="PTHR12223">
    <property type="entry name" value="VESICULAR MANNOSE-BINDING LECTIN"/>
    <property type="match status" value="1"/>
</dbReference>
<dbReference type="Proteomes" id="UP000008386">
    <property type="component" value="Chromosome"/>
</dbReference>
<dbReference type="AlphaFoldDB" id="F8AHS7"/>
<dbReference type="InterPro" id="IPR051136">
    <property type="entry name" value="Intracellular_Lectin-GPT"/>
</dbReference>
<dbReference type="GeneID" id="10837096"/>
<dbReference type="STRING" id="529709.PYCH_05200"/>
<proteinExistence type="predicted"/>
<dbReference type="OrthoDB" id="96912at2157"/>
<evidence type="ECO:0000256" key="1">
    <source>
        <dbReference type="SAM" id="MobiDB-lite"/>
    </source>
</evidence>
<evidence type="ECO:0000313" key="3">
    <source>
        <dbReference type="Proteomes" id="UP000008386"/>
    </source>
</evidence>
<dbReference type="Gene3D" id="2.60.120.200">
    <property type="match status" value="2"/>
</dbReference>
<dbReference type="RefSeq" id="WP_013905267.1">
    <property type="nucleotide sequence ID" value="NC_015680.1"/>
</dbReference>
<dbReference type="InterPro" id="IPR027552">
    <property type="entry name" value="CGP_CTERM"/>
</dbReference>
<reference evidence="2 3" key="1">
    <citation type="journal article" date="2011" name="J. Bacteriol.">
        <title>Complete genome sequence of the obligate piezophilic hyperthermophilic archaeon Pyrococcus yayanosii CH1.</title>
        <authorList>
            <person name="Jun X."/>
            <person name="Lupeng L."/>
            <person name="Minjuan X."/>
            <person name="Oger P."/>
            <person name="Fengping W."/>
            <person name="Jebbar M."/>
            <person name="Xiang X."/>
        </authorList>
    </citation>
    <scope>NUCLEOTIDE SEQUENCE [LARGE SCALE GENOMIC DNA]</scope>
    <source>
        <strain evidence="3">CH1 / JCM 16557</strain>
    </source>
</reference>
<dbReference type="EMBL" id="CP002779">
    <property type="protein sequence ID" value="AEH24210.1"/>
    <property type="molecule type" value="Genomic_DNA"/>
</dbReference>
<dbReference type="InterPro" id="IPR013320">
    <property type="entry name" value="ConA-like_dom_sf"/>
</dbReference>
<sequence>MKRSVALFALLMILTSPAGALKVISLSEADWILLGNAVLSGDRIILTHAMPDQVSAAWFNRMIDVSRDFSVEFDVHFGSYVSGGEGMAFVLQSEGLAALGSGGDGVGYVGIWPSVAVKFDTNPGEQVYVMVNGRQISRTLFDLQKLGLMEDGGLHRVKIIWDADEKLLRVWVDGIKVIEYRVDIEEVLESRYAYVGWTGATGQGVNLQFVKIVELDLPTVEKAETVGQWNTVGTAYHYPVKMGFVLTPNEAFKAGAIWNKDSLDLRQPFSMIFRVYLGDHNGGDGLVFVLQSQSKNALGMPGRGLGYLGIAPSVAIKIDTDVGLDRHDKEDYIVLMINGRELDEYRTHLGEVEDERTHIFEVRWEPTSKTLSVYLDGELRIKAQVDLINVLDSPYVYFGWTAGTGLRTNLHYVVPLQLIYSSGGPVDEHGAYALWKTVGEAHVNENIRGVQLVEWPGDGLGAAWYGRLVNLSRDFKMTFYFGFDSGRAKAVYFLLQGVGPDVTSPEISPSYGVKIWVDDGEGYLGVVENGNVVEKFNVGKLYGDELHKLRVEWLADSRDLMVYLDEKRIFLKHVDLIDNLGEKAYFGFIGIGGSFFKQGKLEFMAIKPTPNVGTIFEEAIRAVERALNVRVRAEYRIASEWRVEGEEVFVNAKDLEEEWCGVDGGKAYVEIVRSVVRIALSERMHTPSDDLLDALAYRVMKEAGKVGSVNFSKLAECYISQMPMTPMWYRYYEGHLPSPRRPEGWRIEGGDVSGSFVVLKGGRAEYLETLRGFRLTLRTKLQEGESLRIRIGDVSVILGVPDGVIVEVNGSKAFIVPYPMDGDHVISIELSGSTIFISVDGIMLGDVSGITGDIRLSIEGRGAFGIVQFFAEAVITDTAPRIESHETETTSIETETAENAKTTGEGGAGICGPALLSTLALLPLLFRRR</sequence>
<feature type="region of interest" description="Disordered" evidence="1">
    <location>
        <begin position="884"/>
        <end position="905"/>
    </location>
</feature>
<dbReference type="eggNOG" id="arCOG02087">
    <property type="taxonomic scope" value="Archaea"/>
</dbReference>
<dbReference type="SUPFAM" id="SSF49899">
    <property type="entry name" value="Concanavalin A-like lectins/glucanases"/>
    <property type="match status" value="3"/>
</dbReference>
<accession>F8AHS7</accession>
<dbReference type="InterPro" id="IPR056573">
    <property type="entry name" value="Lectin_L-type_dom"/>
</dbReference>
<evidence type="ECO:0000313" key="2">
    <source>
        <dbReference type="EMBL" id="AEH24210.1"/>
    </source>
</evidence>